<dbReference type="RefSeq" id="WP_087844629.1">
    <property type="nucleotide sequence ID" value="NZ_FYAK01000002.1"/>
</dbReference>
<dbReference type="EMBL" id="FYAK01000002">
    <property type="protein sequence ID" value="SMY34200.1"/>
    <property type="molecule type" value="Genomic_DNA"/>
</dbReference>
<accession>A0A1Y6MEK4</accession>
<dbReference type="AlphaFoldDB" id="A0A1Y6MEK4"/>
<keyword evidence="2" id="KW-1185">Reference proteome</keyword>
<reference evidence="2" key="1">
    <citation type="submission" date="2017-06" db="EMBL/GenBank/DDBJ databases">
        <authorList>
            <person name="Rodrigo-Torres L."/>
            <person name="Arahal R.D."/>
            <person name="Lucena T."/>
        </authorList>
    </citation>
    <scope>NUCLEOTIDE SEQUENCE [LARGE SCALE GENOMIC DNA]</scope>
    <source>
        <strain evidence="2">CECT 9190</strain>
    </source>
</reference>
<name>A0A1Y6MEK4_9GAMM</name>
<proteinExistence type="predicted"/>
<protein>
    <submittedName>
        <fullName evidence="1">Uncharacterized protein</fullName>
    </submittedName>
</protein>
<sequence>MVTNKVLDEILRSQGPFDESLHSFLLRIIWNYDPTIKPIGVIKKSGGFVYSPFCHKNIEHLFRSYPDHVLLEIIDINETINGEKNSIFDCPANYTYRIKDTFFPNKNKNEKRLIYKDIKYCLACINESIKSFGYGYFRSFWEIDNKCLIHHSPLKKIPIINITKTIKSIKMIMKGIEPKGAIEVKIQKKEYKTPVNPDDCLNEKYLFPIKFADCLMHPFAIWIIKNKDKFKSNNLKTLAFKAIAEYIDCDNRSNITNDMLIKKRFTYFHLLCSSEEPNMLSDFYLNHVDFLELYLGPREEGVIKEIYSKSKEHKCSTCNLQHCTIKNGTTHKPLSRKKINSDFLFNSSYTLNRIAMQGRAIKILGSEPWTPIDVCIESKI</sequence>
<evidence type="ECO:0000313" key="2">
    <source>
        <dbReference type="Proteomes" id="UP000195963"/>
    </source>
</evidence>
<organism evidence="1 2">
    <name type="scientific">Photobacterium malacitanum</name>
    <dbReference type="NCBI Taxonomy" id="2204294"/>
    <lineage>
        <taxon>Bacteria</taxon>
        <taxon>Pseudomonadati</taxon>
        <taxon>Pseudomonadota</taxon>
        <taxon>Gammaproteobacteria</taxon>
        <taxon>Vibrionales</taxon>
        <taxon>Vibrionaceae</taxon>
        <taxon>Photobacterium</taxon>
    </lineage>
</organism>
<gene>
    <name evidence="1" type="ORF">PMAL9190_01548</name>
</gene>
<evidence type="ECO:0000313" key="1">
    <source>
        <dbReference type="EMBL" id="SMY34200.1"/>
    </source>
</evidence>
<dbReference type="Proteomes" id="UP000195963">
    <property type="component" value="Unassembled WGS sequence"/>
</dbReference>